<dbReference type="Proteomes" id="UP000527355">
    <property type="component" value="Unassembled WGS sequence"/>
</dbReference>
<proteinExistence type="predicted"/>
<protein>
    <submittedName>
        <fullName evidence="2">Uncharacterized protein</fullName>
    </submittedName>
</protein>
<evidence type="ECO:0000313" key="2">
    <source>
        <dbReference type="EMBL" id="KAF6267785.1"/>
    </source>
</evidence>
<name>A0A7J7QVP0_MYOMY</name>
<gene>
    <name evidence="2" type="ORF">mMyoMyo1_011544</name>
</gene>
<dbReference type="AlphaFoldDB" id="A0A7J7QVP0"/>
<sequence>MTAESPTGGLLYNSSGQPGPCGTSAPPGGVARGTVSTARRPGCEKESVSFHHEYVCCSGGLGLLFETFRGFVCFVFKYIRIAFREGGRERNIHDERREPWMGCLLRAPHWGSSPPPPAGKPECRRLRKLEPRFRSSHQYVKVTAVQPGAGGAQ</sequence>
<dbReference type="EMBL" id="JABWUV010000051">
    <property type="protein sequence ID" value="KAF6267785.1"/>
    <property type="molecule type" value="Genomic_DNA"/>
</dbReference>
<evidence type="ECO:0000256" key="1">
    <source>
        <dbReference type="SAM" id="MobiDB-lite"/>
    </source>
</evidence>
<evidence type="ECO:0000313" key="3">
    <source>
        <dbReference type="Proteomes" id="UP000527355"/>
    </source>
</evidence>
<accession>A0A7J7QVP0</accession>
<comment type="caution">
    <text evidence="2">The sequence shown here is derived from an EMBL/GenBank/DDBJ whole genome shotgun (WGS) entry which is preliminary data.</text>
</comment>
<feature type="region of interest" description="Disordered" evidence="1">
    <location>
        <begin position="1"/>
        <end position="36"/>
    </location>
</feature>
<organism evidence="2 3">
    <name type="scientific">Myotis myotis</name>
    <name type="common">Greater mouse-eared bat</name>
    <name type="synonym">Vespertilio myotis</name>
    <dbReference type="NCBI Taxonomy" id="51298"/>
    <lineage>
        <taxon>Eukaryota</taxon>
        <taxon>Metazoa</taxon>
        <taxon>Chordata</taxon>
        <taxon>Craniata</taxon>
        <taxon>Vertebrata</taxon>
        <taxon>Euteleostomi</taxon>
        <taxon>Mammalia</taxon>
        <taxon>Eutheria</taxon>
        <taxon>Laurasiatheria</taxon>
        <taxon>Chiroptera</taxon>
        <taxon>Yangochiroptera</taxon>
        <taxon>Vespertilionidae</taxon>
        <taxon>Myotis</taxon>
    </lineage>
</organism>
<reference evidence="2 3" key="1">
    <citation type="journal article" date="2020" name="Nature">
        <title>Six reference-quality genomes reveal evolution of bat adaptations.</title>
        <authorList>
            <person name="Jebb D."/>
            <person name="Huang Z."/>
            <person name="Pippel M."/>
            <person name="Hughes G.M."/>
            <person name="Lavrichenko K."/>
            <person name="Devanna P."/>
            <person name="Winkler S."/>
            <person name="Jermiin L.S."/>
            <person name="Skirmuntt E.C."/>
            <person name="Katzourakis A."/>
            <person name="Burkitt-Gray L."/>
            <person name="Ray D.A."/>
            <person name="Sullivan K.A.M."/>
            <person name="Roscito J.G."/>
            <person name="Kirilenko B.M."/>
            <person name="Davalos L.M."/>
            <person name="Corthals A.P."/>
            <person name="Power M.L."/>
            <person name="Jones G."/>
            <person name="Ransome R.D."/>
            <person name="Dechmann D.K.N."/>
            <person name="Locatelli A.G."/>
            <person name="Puechmaille S.J."/>
            <person name="Fedrigo O."/>
            <person name="Jarvis E.D."/>
            <person name="Hiller M."/>
            <person name="Vernes S.C."/>
            <person name="Myers E.W."/>
            <person name="Teeling E.C."/>
        </authorList>
    </citation>
    <scope>NUCLEOTIDE SEQUENCE [LARGE SCALE GENOMIC DNA]</scope>
    <source>
        <strain evidence="2">MMyoMyo1</strain>
        <tissue evidence="2">Flight muscle</tissue>
    </source>
</reference>
<keyword evidence="3" id="KW-1185">Reference proteome</keyword>